<proteinExistence type="predicted"/>
<dbReference type="Proteomes" id="UP000328092">
    <property type="component" value="Unassembled WGS sequence"/>
</dbReference>
<comment type="caution">
    <text evidence="1">The sequence shown here is derived from an EMBL/GenBank/DDBJ whole genome shotgun (WGS) entry which is preliminary data.</text>
</comment>
<evidence type="ECO:0000313" key="2">
    <source>
        <dbReference type="Proteomes" id="UP000328092"/>
    </source>
</evidence>
<dbReference type="EMBL" id="CAADFC020000016">
    <property type="protein sequence ID" value="VIO72720.1"/>
    <property type="molecule type" value="Genomic_DNA"/>
</dbReference>
<organism evidence="1 2">
    <name type="scientific">Bradyrhizobium ivorense</name>
    <dbReference type="NCBI Taxonomy" id="2511166"/>
    <lineage>
        <taxon>Bacteria</taxon>
        <taxon>Pseudomonadati</taxon>
        <taxon>Pseudomonadota</taxon>
        <taxon>Alphaproteobacteria</taxon>
        <taxon>Hyphomicrobiales</taxon>
        <taxon>Nitrobacteraceae</taxon>
        <taxon>Bradyrhizobium</taxon>
    </lineage>
</organism>
<evidence type="ECO:0000313" key="1">
    <source>
        <dbReference type="EMBL" id="VIO72720.1"/>
    </source>
</evidence>
<reference evidence="1" key="1">
    <citation type="submission" date="2019-02" db="EMBL/GenBank/DDBJ databases">
        <authorList>
            <person name="Pothier F.J."/>
        </authorList>
    </citation>
    <scope>NUCLEOTIDE SEQUENCE</scope>
    <source>
        <strain evidence="1">CI-1B</strain>
    </source>
</reference>
<accession>A0A508TEG6</accession>
<name>A0A508TEG6_9BRAD</name>
<gene>
    <name evidence="1" type="ORF">CI1B_43660</name>
</gene>
<protein>
    <submittedName>
        <fullName evidence="1">Uncharacterized protein</fullName>
    </submittedName>
</protein>
<dbReference type="AlphaFoldDB" id="A0A508TEG6"/>
<sequence>MRSMLLKELQALRLLRAFAKIEDPNNRNAVLEFVEAVAKSERGKRNEP</sequence>
<keyword evidence="2" id="KW-1185">Reference proteome</keyword>